<comment type="caution">
    <text evidence="7">The sequence shown here is derived from an EMBL/GenBank/DDBJ whole genome shotgun (WGS) entry which is preliminary data.</text>
</comment>
<dbReference type="PANTHER" id="PTHR43066">
    <property type="entry name" value="RHOMBOID-RELATED PROTEIN"/>
    <property type="match status" value="1"/>
</dbReference>
<protein>
    <submittedName>
        <fullName evidence="7">Rhomboid family intramembrane serine protease</fullName>
    </submittedName>
</protein>
<dbReference type="GO" id="GO:0006508">
    <property type="term" value="P:proteolysis"/>
    <property type="evidence" value="ECO:0007669"/>
    <property type="project" value="UniProtKB-KW"/>
</dbReference>
<feature type="transmembrane region" description="Helical" evidence="5">
    <location>
        <begin position="130"/>
        <end position="150"/>
    </location>
</feature>
<accession>A0A162GL45</accession>
<sequence length="239" mass="27538">MQPAARTWTVIRSTWLTRKPSGRAWFAASWSVLLLIIGSVFYWQNFYNSSTWMSASQFSVFSQHQYWRLWTTLFAHADLGHLASNSILFFIFGYFLSGYFGLWVFPILAFLLGGVTNALTILTYAPDINLIGVSGVVYWMGGMWLVLYLMLDEQRTWLQRSLRAMGVALGVFMPSTAFEPNVSYRAHLIGFLVGVMTGFIYYLFRKKEFKSAVTYEIVRDDELQPELQPESSNSQVERF</sequence>
<dbReference type="PANTHER" id="PTHR43066:SF11">
    <property type="entry name" value="PEPTIDASE S54 RHOMBOID DOMAIN-CONTAINING PROTEIN"/>
    <property type="match status" value="1"/>
</dbReference>
<keyword evidence="7" id="KW-0645">Protease</keyword>
<dbReference type="Proteomes" id="UP000075799">
    <property type="component" value="Unassembled WGS sequence"/>
</dbReference>
<comment type="subcellular location">
    <subcellularLocation>
        <location evidence="1">Membrane</location>
        <topology evidence="1">Multi-pass membrane protein</topology>
    </subcellularLocation>
</comment>
<dbReference type="SUPFAM" id="SSF144091">
    <property type="entry name" value="Rhomboid-like"/>
    <property type="match status" value="1"/>
</dbReference>
<feature type="domain" description="Peptidase S54 rhomboid" evidence="6">
    <location>
        <begin position="64"/>
        <end position="202"/>
    </location>
</feature>
<keyword evidence="4 5" id="KW-0472">Membrane</keyword>
<evidence type="ECO:0000313" key="8">
    <source>
        <dbReference type="Proteomes" id="UP000075799"/>
    </source>
</evidence>
<name>A0A162GL45_BDEBC</name>
<evidence type="ECO:0000256" key="5">
    <source>
        <dbReference type="SAM" id="Phobius"/>
    </source>
</evidence>
<evidence type="ECO:0000256" key="2">
    <source>
        <dbReference type="ARBA" id="ARBA00022692"/>
    </source>
</evidence>
<evidence type="ECO:0000259" key="6">
    <source>
        <dbReference type="Pfam" id="PF01694"/>
    </source>
</evidence>
<keyword evidence="3 5" id="KW-1133">Transmembrane helix</keyword>
<evidence type="ECO:0000256" key="3">
    <source>
        <dbReference type="ARBA" id="ARBA00022989"/>
    </source>
</evidence>
<feature type="transmembrane region" description="Helical" evidence="5">
    <location>
        <begin position="184"/>
        <end position="204"/>
    </location>
</feature>
<dbReference type="EMBL" id="LUKD01000001">
    <property type="protein sequence ID" value="KYG68417.1"/>
    <property type="molecule type" value="Genomic_DNA"/>
</dbReference>
<evidence type="ECO:0000256" key="4">
    <source>
        <dbReference type="ARBA" id="ARBA00023136"/>
    </source>
</evidence>
<dbReference type="OrthoDB" id="5291037at2"/>
<keyword evidence="2 5" id="KW-0812">Transmembrane</keyword>
<dbReference type="GO" id="GO:0016020">
    <property type="term" value="C:membrane"/>
    <property type="evidence" value="ECO:0007669"/>
    <property type="project" value="UniProtKB-SubCell"/>
</dbReference>
<feature type="transmembrane region" description="Helical" evidence="5">
    <location>
        <begin position="103"/>
        <end position="124"/>
    </location>
</feature>
<dbReference type="RefSeq" id="WP_063205114.1">
    <property type="nucleotide sequence ID" value="NZ_LUKD01000001.1"/>
</dbReference>
<dbReference type="GO" id="GO:0004252">
    <property type="term" value="F:serine-type endopeptidase activity"/>
    <property type="evidence" value="ECO:0007669"/>
    <property type="project" value="InterPro"/>
</dbReference>
<keyword evidence="7" id="KW-0378">Hydrolase</keyword>
<dbReference type="Pfam" id="PF01694">
    <property type="entry name" value="Rhomboid"/>
    <property type="match status" value="1"/>
</dbReference>
<organism evidence="7 8">
    <name type="scientific">Bdellovibrio bacteriovorus</name>
    <dbReference type="NCBI Taxonomy" id="959"/>
    <lineage>
        <taxon>Bacteria</taxon>
        <taxon>Pseudomonadati</taxon>
        <taxon>Bdellovibrionota</taxon>
        <taxon>Bdellovibrionia</taxon>
        <taxon>Bdellovibrionales</taxon>
        <taxon>Pseudobdellovibrionaceae</taxon>
        <taxon>Bdellovibrio</taxon>
    </lineage>
</organism>
<evidence type="ECO:0000313" key="7">
    <source>
        <dbReference type="EMBL" id="KYG68417.1"/>
    </source>
</evidence>
<feature type="transmembrane region" description="Helical" evidence="5">
    <location>
        <begin position="24"/>
        <end position="43"/>
    </location>
</feature>
<evidence type="ECO:0000256" key="1">
    <source>
        <dbReference type="ARBA" id="ARBA00004141"/>
    </source>
</evidence>
<gene>
    <name evidence="7" type="ORF">AZI87_03975</name>
</gene>
<dbReference type="InterPro" id="IPR022764">
    <property type="entry name" value="Peptidase_S54_rhomboid_dom"/>
</dbReference>
<dbReference type="Gene3D" id="1.20.1540.10">
    <property type="entry name" value="Rhomboid-like"/>
    <property type="match status" value="1"/>
</dbReference>
<dbReference type="AlphaFoldDB" id="A0A162GL45"/>
<proteinExistence type="predicted"/>
<dbReference type="InterPro" id="IPR035952">
    <property type="entry name" value="Rhomboid-like_sf"/>
</dbReference>
<reference evidence="7 8" key="1">
    <citation type="submission" date="2016-03" db="EMBL/GenBank/DDBJ databases">
        <authorList>
            <person name="Ploux O."/>
        </authorList>
    </citation>
    <scope>NUCLEOTIDE SEQUENCE [LARGE SCALE GENOMIC DNA]</scope>
    <source>
        <strain evidence="7 8">EC13</strain>
    </source>
</reference>